<evidence type="ECO:0000256" key="10">
    <source>
        <dbReference type="ARBA" id="ARBA00023049"/>
    </source>
</evidence>
<keyword evidence="10 16" id="KW-0482">Metalloprotease</keyword>
<keyword evidence="11" id="KW-0472">Membrane</keyword>
<keyword evidence="14" id="KW-0325">Glycoprotein</keyword>
<dbReference type="GO" id="GO:0007155">
    <property type="term" value="P:cell adhesion"/>
    <property type="evidence" value="ECO:0007669"/>
    <property type="project" value="UniProtKB-KW"/>
</dbReference>
<evidence type="ECO:0000256" key="17">
    <source>
        <dbReference type="RuleBase" id="RU366077"/>
    </source>
</evidence>
<dbReference type="GO" id="GO:0016020">
    <property type="term" value="C:membrane"/>
    <property type="evidence" value="ECO:0007669"/>
    <property type="project" value="UniProtKB-SubCell"/>
</dbReference>
<organism evidence="18 19">
    <name type="scientific">Trypanosoma rangeli SC58</name>
    <dbReference type="NCBI Taxonomy" id="429131"/>
    <lineage>
        <taxon>Eukaryota</taxon>
        <taxon>Discoba</taxon>
        <taxon>Euglenozoa</taxon>
        <taxon>Kinetoplastea</taxon>
        <taxon>Metakinetoplastina</taxon>
        <taxon>Trypanosomatida</taxon>
        <taxon>Trypanosomatidae</taxon>
        <taxon>Trypanosoma</taxon>
        <taxon>Herpetosoma</taxon>
    </lineage>
</organism>
<evidence type="ECO:0000313" key="18">
    <source>
        <dbReference type="EMBL" id="ESL05684.1"/>
    </source>
</evidence>
<dbReference type="SUPFAM" id="SSF55486">
    <property type="entry name" value="Metalloproteases ('zincins'), catalytic domain"/>
    <property type="match status" value="1"/>
</dbReference>
<evidence type="ECO:0000256" key="1">
    <source>
        <dbReference type="ARBA" id="ARBA00001249"/>
    </source>
</evidence>
<feature type="binding site" evidence="16">
    <location>
        <position position="151"/>
    </location>
    <ligand>
        <name>Zn(2+)</name>
        <dbReference type="ChEBI" id="CHEBI:29105"/>
        <note>catalytic</note>
    </ligand>
</feature>
<gene>
    <name evidence="18" type="ORF">TRSC58_06657</name>
</gene>
<evidence type="ECO:0000256" key="15">
    <source>
        <dbReference type="PIRSR" id="PIRSR601577-1"/>
    </source>
</evidence>
<keyword evidence="4 17" id="KW-0645">Protease</keyword>
<dbReference type="FunFam" id="3.90.132.10:FF:000001">
    <property type="entry name" value="leishmanolysin-like peptidase isoform X2"/>
    <property type="match status" value="1"/>
</dbReference>
<evidence type="ECO:0000256" key="6">
    <source>
        <dbReference type="ARBA" id="ARBA00022729"/>
    </source>
</evidence>
<evidence type="ECO:0000256" key="7">
    <source>
        <dbReference type="ARBA" id="ARBA00022801"/>
    </source>
</evidence>
<keyword evidence="19" id="KW-1185">Reference proteome</keyword>
<comment type="cofactor">
    <cofactor evidence="16 17">
        <name>Zn(2+)</name>
        <dbReference type="ChEBI" id="CHEBI:29105"/>
    </cofactor>
    <text evidence="16 17">Binds 1 zinc ion per subunit.</text>
</comment>
<dbReference type="Pfam" id="PF01457">
    <property type="entry name" value="Peptidase_M8"/>
    <property type="match status" value="1"/>
</dbReference>
<evidence type="ECO:0000256" key="16">
    <source>
        <dbReference type="PIRSR" id="PIRSR601577-2"/>
    </source>
</evidence>
<evidence type="ECO:0000256" key="4">
    <source>
        <dbReference type="ARBA" id="ARBA00022670"/>
    </source>
</evidence>
<feature type="active site" evidence="15">
    <location>
        <position position="148"/>
    </location>
</feature>
<evidence type="ECO:0000256" key="13">
    <source>
        <dbReference type="ARBA" id="ARBA00023157"/>
    </source>
</evidence>
<keyword evidence="5 16" id="KW-0479">Metal-binding</keyword>
<feature type="non-terminal residue" evidence="18">
    <location>
        <position position="437"/>
    </location>
</feature>
<dbReference type="Gene3D" id="2.10.55.10">
    <property type="entry name" value="Leishmanolysin domain 3"/>
    <property type="match status" value="1"/>
</dbReference>
<dbReference type="GO" id="GO:0006508">
    <property type="term" value="P:proteolysis"/>
    <property type="evidence" value="ECO:0007669"/>
    <property type="project" value="UniProtKB-KW"/>
</dbReference>
<evidence type="ECO:0000256" key="8">
    <source>
        <dbReference type="ARBA" id="ARBA00022833"/>
    </source>
</evidence>
<dbReference type="PANTHER" id="PTHR10942">
    <property type="entry name" value="LEISHMANOLYSIN-LIKE PEPTIDASE"/>
    <property type="match status" value="1"/>
</dbReference>
<evidence type="ECO:0000256" key="14">
    <source>
        <dbReference type="ARBA" id="ARBA00023180"/>
    </source>
</evidence>
<keyword evidence="7 17" id="KW-0378">Hydrolase</keyword>
<dbReference type="GO" id="GO:0004222">
    <property type="term" value="F:metalloendopeptidase activity"/>
    <property type="evidence" value="ECO:0007669"/>
    <property type="project" value="UniProtKB-UniRule"/>
</dbReference>
<keyword evidence="8 16" id="KW-0862">Zinc</keyword>
<dbReference type="Gene3D" id="3.90.132.10">
    <property type="entry name" value="Leishmanolysin , domain 2"/>
    <property type="match status" value="1"/>
</dbReference>
<dbReference type="GO" id="GO:0046872">
    <property type="term" value="F:metal ion binding"/>
    <property type="evidence" value="ECO:0007669"/>
    <property type="project" value="UniProtKB-KW"/>
</dbReference>
<dbReference type="EMBL" id="AUPL01006657">
    <property type="protein sequence ID" value="ESL05684.1"/>
    <property type="molecule type" value="Genomic_DNA"/>
</dbReference>
<sequence>MEDLNDPSKYCTQEGELRPDFRGGSVQCGSSSVLTAEKRQILEAFAIPKAVKMHSERLRVRSLISNLVVPKFIHQPCSEFSVSHYHQRRGIPDADTVVYVAAGPSTGIVAWAAYCATIESGRPFVGVSNYDPDIITGVDAAMRAVLHEIVHILGFDYRIMSSLNMTSQIPNVRGKPFVEVVSSPKTKEKARAHYNCSSAPGMELEDGGVSGMTMSHWKMRNANDELMKHRLGKVMYTALTLAALEDMGFYRVNWGMEEEMSWGRNAGCALLERRCIEDGVSAYPDMFCVSFTPIGQSFCTADRRALGTCVVTTRSNNLLPQFRYFEDPRRGSADSMMDFCPVVEPRSDGGCTDGSSLDMPGSRVGPNSSCVKGDSLEVGSSFPGDICVEVSCVDGAANIRYLGDDEWYPCPEGPPSRRERPSLVVVLLPKVRGGGVR</sequence>
<proteinExistence type="inferred from homology"/>
<dbReference type="InterPro" id="IPR001577">
    <property type="entry name" value="Peptidase_M8"/>
</dbReference>
<keyword evidence="13" id="KW-1015">Disulfide bond</keyword>
<comment type="caution">
    <text evidence="18">The sequence shown here is derived from an EMBL/GenBank/DDBJ whole genome shotgun (WGS) entry which is preliminary data.</text>
</comment>
<dbReference type="PANTHER" id="PTHR10942:SF0">
    <property type="entry name" value="LEISHMANOLYSIN-LIKE PEPTIDASE"/>
    <property type="match status" value="1"/>
</dbReference>
<protein>
    <recommendedName>
        <fullName evidence="17">Leishmanolysin-like peptidase</fullName>
        <ecNumber evidence="17">3.4.24.-</ecNumber>
    </recommendedName>
</protein>
<reference evidence="18 19" key="1">
    <citation type="submission" date="2013-07" db="EMBL/GenBank/DDBJ databases">
        <authorList>
            <person name="Stoco P.H."/>
            <person name="Wagner G."/>
            <person name="Gerber A."/>
            <person name="Zaha A."/>
            <person name="Thompson C."/>
            <person name="Bartholomeu D.C."/>
            <person name="Luckemeyer D.D."/>
            <person name="Bahia D."/>
            <person name="Loreto E."/>
            <person name="Prestes E.B."/>
            <person name="Lima F.M."/>
            <person name="Rodrigues-Luiz G."/>
            <person name="Vallejo G.A."/>
            <person name="Filho J.F."/>
            <person name="Monteiro K.M."/>
            <person name="Tyler K.M."/>
            <person name="de Almeida L.G."/>
            <person name="Ortiz M.F."/>
            <person name="Siervo M.A."/>
            <person name="de Moraes M.H."/>
            <person name="Cunha O.L."/>
            <person name="Mendonca-Neto R."/>
            <person name="Silva R."/>
            <person name="Teixeira S.M."/>
            <person name="Murta S.M."/>
            <person name="Sincero T.C."/>
            <person name="Mendes T.A."/>
            <person name="Urmenyi T.P."/>
            <person name="Silva V.G."/>
            <person name="da Rocha W.D."/>
            <person name="Andersson B."/>
            <person name="Romanha A.J."/>
            <person name="Steindel M."/>
            <person name="de Vasconcelos A.T."/>
            <person name="Grisard E.C."/>
        </authorList>
    </citation>
    <scope>NUCLEOTIDE SEQUENCE [LARGE SCALE GENOMIC DNA]</scope>
    <source>
        <strain evidence="18 19">SC58</strain>
    </source>
</reference>
<dbReference type="GO" id="GO:0005737">
    <property type="term" value="C:cytoplasm"/>
    <property type="evidence" value="ECO:0007669"/>
    <property type="project" value="TreeGrafter"/>
</dbReference>
<feature type="binding site" evidence="16">
    <location>
        <position position="216"/>
    </location>
    <ligand>
        <name>Zn(2+)</name>
        <dbReference type="ChEBI" id="CHEBI:29105"/>
        <note>catalytic</note>
    </ligand>
</feature>
<keyword evidence="6" id="KW-0732">Signal</keyword>
<evidence type="ECO:0000256" key="3">
    <source>
        <dbReference type="ARBA" id="ARBA00005860"/>
    </source>
</evidence>
<evidence type="ECO:0000256" key="2">
    <source>
        <dbReference type="ARBA" id="ARBA00004370"/>
    </source>
</evidence>
<dbReference type="Proteomes" id="UP000031737">
    <property type="component" value="Unassembled WGS sequence"/>
</dbReference>
<evidence type="ECO:0000256" key="11">
    <source>
        <dbReference type="ARBA" id="ARBA00023136"/>
    </source>
</evidence>
<dbReference type="AlphaFoldDB" id="A0A061IT33"/>
<dbReference type="OrthoDB" id="247745at2759"/>
<keyword evidence="9" id="KW-0130">Cell adhesion</keyword>
<evidence type="ECO:0000313" key="19">
    <source>
        <dbReference type="Proteomes" id="UP000031737"/>
    </source>
</evidence>
<dbReference type="PRINTS" id="PR00782">
    <property type="entry name" value="LSHMANOLYSIN"/>
</dbReference>
<accession>A0A061IT33</accession>
<evidence type="ECO:0000256" key="9">
    <source>
        <dbReference type="ARBA" id="ARBA00022889"/>
    </source>
</evidence>
<evidence type="ECO:0000256" key="12">
    <source>
        <dbReference type="ARBA" id="ARBA00023145"/>
    </source>
</evidence>
<evidence type="ECO:0000256" key="5">
    <source>
        <dbReference type="ARBA" id="ARBA00022723"/>
    </source>
</evidence>
<comment type="catalytic activity">
    <reaction evidence="1">
        <text>Preference for hydrophobic residues at P1 and P1' and basic residues at P2' and P3'. A model nonapeptide is cleaved at -Ala-Tyr-|-Leu-Lys-Lys-.</text>
        <dbReference type="EC" id="3.4.24.36"/>
    </reaction>
</comment>
<dbReference type="EC" id="3.4.24.-" evidence="17"/>
<name>A0A061IT33_TRYRA</name>
<comment type="subcellular location">
    <subcellularLocation>
        <location evidence="2">Membrane</location>
    </subcellularLocation>
</comment>
<comment type="similarity">
    <text evidence="3 17">Belongs to the peptidase M8 family.</text>
</comment>
<feature type="binding site" evidence="16">
    <location>
        <position position="147"/>
    </location>
    <ligand>
        <name>Zn(2+)</name>
        <dbReference type="ChEBI" id="CHEBI:29105"/>
        <note>catalytic</note>
    </ligand>
</feature>
<dbReference type="Gene3D" id="2.30.34.10">
    <property type="entry name" value="Leishmanolysin domain 4"/>
    <property type="match status" value="1"/>
</dbReference>
<dbReference type="VEuPathDB" id="TriTrypDB:TRSC58_06657"/>
<dbReference type="Gene3D" id="3.10.170.20">
    <property type="match status" value="1"/>
</dbReference>
<keyword evidence="12" id="KW-0865">Zymogen</keyword>